<name>A0ABW0GHT9_9MICO</name>
<evidence type="ECO:0000256" key="2">
    <source>
        <dbReference type="ARBA" id="ARBA00023125"/>
    </source>
</evidence>
<keyword evidence="3" id="KW-0804">Transcription</keyword>
<proteinExistence type="predicted"/>
<gene>
    <name evidence="6" type="ORF">ACFPJ6_01295</name>
</gene>
<dbReference type="Pfam" id="PF00440">
    <property type="entry name" value="TetR_N"/>
    <property type="match status" value="1"/>
</dbReference>
<comment type="caution">
    <text evidence="6">The sequence shown here is derived from an EMBL/GenBank/DDBJ whole genome shotgun (WGS) entry which is preliminary data.</text>
</comment>
<dbReference type="SUPFAM" id="SSF48498">
    <property type="entry name" value="Tetracyclin repressor-like, C-terminal domain"/>
    <property type="match status" value="1"/>
</dbReference>
<accession>A0ABW0GHT9</accession>
<feature type="domain" description="HTH tetR-type" evidence="5">
    <location>
        <begin position="8"/>
        <end position="68"/>
    </location>
</feature>
<evidence type="ECO:0000313" key="7">
    <source>
        <dbReference type="Proteomes" id="UP001596122"/>
    </source>
</evidence>
<dbReference type="SUPFAM" id="SSF46689">
    <property type="entry name" value="Homeodomain-like"/>
    <property type="match status" value="1"/>
</dbReference>
<evidence type="ECO:0000313" key="6">
    <source>
        <dbReference type="EMBL" id="MFC5379415.1"/>
    </source>
</evidence>
<dbReference type="Gene3D" id="1.10.357.10">
    <property type="entry name" value="Tetracycline Repressor, domain 2"/>
    <property type="match status" value="1"/>
</dbReference>
<organism evidence="6 7">
    <name type="scientific">Aquipuribacter nitratireducens</name>
    <dbReference type="NCBI Taxonomy" id="650104"/>
    <lineage>
        <taxon>Bacteria</taxon>
        <taxon>Bacillati</taxon>
        <taxon>Actinomycetota</taxon>
        <taxon>Actinomycetes</taxon>
        <taxon>Micrococcales</taxon>
        <taxon>Intrasporangiaceae</taxon>
        <taxon>Aquipuribacter</taxon>
    </lineage>
</organism>
<evidence type="ECO:0000256" key="4">
    <source>
        <dbReference type="PROSITE-ProRule" id="PRU00335"/>
    </source>
</evidence>
<evidence type="ECO:0000256" key="1">
    <source>
        <dbReference type="ARBA" id="ARBA00023015"/>
    </source>
</evidence>
<dbReference type="Proteomes" id="UP001596122">
    <property type="component" value="Unassembled WGS sequence"/>
</dbReference>
<reference evidence="7" key="1">
    <citation type="journal article" date="2019" name="Int. J. Syst. Evol. Microbiol.">
        <title>The Global Catalogue of Microorganisms (GCM) 10K type strain sequencing project: providing services to taxonomists for standard genome sequencing and annotation.</title>
        <authorList>
            <consortium name="The Broad Institute Genomics Platform"/>
            <consortium name="The Broad Institute Genome Sequencing Center for Infectious Disease"/>
            <person name="Wu L."/>
            <person name="Ma J."/>
        </authorList>
    </citation>
    <scope>NUCLEOTIDE SEQUENCE [LARGE SCALE GENOMIC DNA]</scope>
    <source>
        <strain evidence="7">CCUG 43114</strain>
    </source>
</reference>
<dbReference type="InterPro" id="IPR001647">
    <property type="entry name" value="HTH_TetR"/>
</dbReference>
<protein>
    <submittedName>
        <fullName evidence="6">TetR/AcrR family transcriptional regulator C-terminal domain-containing protein</fullName>
    </submittedName>
</protein>
<dbReference type="RefSeq" id="WP_340266415.1">
    <property type="nucleotide sequence ID" value="NZ_JBBEOG010000001.1"/>
</dbReference>
<dbReference type="PROSITE" id="PS50977">
    <property type="entry name" value="HTH_TETR_2"/>
    <property type="match status" value="1"/>
</dbReference>
<feature type="DNA-binding region" description="H-T-H motif" evidence="4">
    <location>
        <begin position="31"/>
        <end position="50"/>
    </location>
</feature>
<dbReference type="Pfam" id="PF02909">
    <property type="entry name" value="TetR_C_1"/>
    <property type="match status" value="1"/>
</dbReference>
<keyword evidence="1" id="KW-0805">Transcription regulation</keyword>
<evidence type="ECO:0000259" key="5">
    <source>
        <dbReference type="PROSITE" id="PS50977"/>
    </source>
</evidence>
<dbReference type="EMBL" id="JBHSLD010000001">
    <property type="protein sequence ID" value="MFC5379415.1"/>
    <property type="molecule type" value="Genomic_DNA"/>
</dbReference>
<dbReference type="InterPro" id="IPR004111">
    <property type="entry name" value="Repressor_TetR_C"/>
</dbReference>
<evidence type="ECO:0000256" key="3">
    <source>
        <dbReference type="ARBA" id="ARBA00023163"/>
    </source>
</evidence>
<keyword evidence="2 4" id="KW-0238">DNA-binding</keyword>
<sequence>MAVKPRPALDRARVLAVALDVADAEGLPALSMRRLGAELGVEAMSLYHHLPNKAALLAGIADLVAEEVAEPDAALGWRDSLRSRATDTHAALLRHPWCASLWAGQAVEAGPARLRHLDAVLRTLREAGFPPSLLELAFHSVQNHVVGHAFQAVAFARGAAAAEGLDVAARRFLERPGLDRLPDLAAHVRWHAEHPHEESAFGFALELLLDGFEQALAEARPRS</sequence>
<keyword evidence="7" id="KW-1185">Reference proteome</keyword>
<dbReference type="InterPro" id="IPR036271">
    <property type="entry name" value="Tet_transcr_reg_TetR-rel_C_sf"/>
</dbReference>
<dbReference type="InterPro" id="IPR009057">
    <property type="entry name" value="Homeodomain-like_sf"/>
</dbReference>